<dbReference type="FunFam" id="2.40.50.140:FF:000018">
    <property type="entry name" value="30S ribosomal protein S1"/>
    <property type="match status" value="1"/>
</dbReference>
<dbReference type="FunFam" id="2.40.50.140:FF:000103">
    <property type="entry name" value="protein RRP5 homolog"/>
    <property type="match status" value="1"/>
</dbReference>
<dbReference type="InterPro" id="IPR000110">
    <property type="entry name" value="Ribosomal_bS1"/>
</dbReference>
<keyword evidence="2" id="KW-0677">Repeat</keyword>
<dbReference type="InterPro" id="IPR003029">
    <property type="entry name" value="S1_domain"/>
</dbReference>
<comment type="similarity">
    <text evidence="1">Belongs to the bacterial ribosomal protein bS1 family.</text>
</comment>
<dbReference type="PANTHER" id="PTHR10724:SF7">
    <property type="entry name" value="SMALL RIBOSOMAL SUBUNIT PROTEIN BS1C"/>
    <property type="match status" value="1"/>
</dbReference>
<dbReference type="Proteomes" id="UP000008963">
    <property type="component" value="Chromosome"/>
</dbReference>
<dbReference type="PANTHER" id="PTHR10724">
    <property type="entry name" value="30S RIBOSOMAL PROTEIN S1"/>
    <property type="match status" value="1"/>
</dbReference>
<evidence type="ECO:0000256" key="1">
    <source>
        <dbReference type="ARBA" id="ARBA00006767"/>
    </source>
</evidence>
<evidence type="ECO:0000256" key="4">
    <source>
        <dbReference type="ARBA" id="ARBA00022980"/>
    </source>
</evidence>
<feature type="domain" description="S1 motif" evidence="9">
    <location>
        <begin position="488"/>
        <end position="557"/>
    </location>
</feature>
<evidence type="ECO:0000256" key="6">
    <source>
        <dbReference type="ARBA" id="ARBA00025604"/>
    </source>
</evidence>
<dbReference type="FunFam" id="2.40.50.140:FF:000011">
    <property type="entry name" value="30S ribosomal protein S1"/>
    <property type="match status" value="1"/>
</dbReference>
<evidence type="ECO:0000256" key="3">
    <source>
        <dbReference type="ARBA" id="ARBA00022884"/>
    </source>
</evidence>
<organism evidence="10 11">
    <name type="scientific">Halobacteriovorax marinus (strain ATCC BAA-682 / DSM 15412 / SJ)</name>
    <name type="common">Bacteriovorax marinus</name>
    <dbReference type="NCBI Taxonomy" id="862908"/>
    <lineage>
        <taxon>Bacteria</taxon>
        <taxon>Pseudomonadati</taxon>
        <taxon>Bdellovibrionota</taxon>
        <taxon>Bacteriovoracia</taxon>
        <taxon>Bacteriovoracales</taxon>
        <taxon>Halobacteriovoraceae</taxon>
        <taxon>Halobacteriovorax</taxon>
    </lineage>
</organism>
<name>E1X525_HALMS</name>
<dbReference type="GO" id="GO:0006412">
    <property type="term" value="P:translation"/>
    <property type="evidence" value="ECO:0007669"/>
    <property type="project" value="InterPro"/>
</dbReference>
<dbReference type="InterPro" id="IPR035104">
    <property type="entry name" value="Ribosomal_protein_S1-like"/>
</dbReference>
<dbReference type="HOGENOM" id="CLU_015805_2_1_7"/>
<dbReference type="CDD" id="cd04465">
    <property type="entry name" value="S1_RPS1_repeat_ec2_hs2"/>
    <property type="match status" value="1"/>
</dbReference>
<dbReference type="GO" id="GO:0022627">
    <property type="term" value="C:cytosolic small ribosomal subunit"/>
    <property type="evidence" value="ECO:0007669"/>
    <property type="project" value="TreeGrafter"/>
</dbReference>
<evidence type="ECO:0000313" key="10">
    <source>
        <dbReference type="EMBL" id="CBW25496.1"/>
    </source>
</evidence>
<evidence type="ECO:0000256" key="8">
    <source>
        <dbReference type="ARBA" id="ARBA00035517"/>
    </source>
</evidence>
<dbReference type="CDD" id="cd05687">
    <property type="entry name" value="S1_RPS1_repeat_ec1_hs1"/>
    <property type="match status" value="1"/>
</dbReference>
<protein>
    <recommendedName>
        <fullName evidence="7">Small ribosomal subunit protein bS1</fullName>
    </recommendedName>
    <alternativeName>
        <fullName evidence="8">30S ribosomal protein S1</fullName>
    </alternativeName>
</protein>
<dbReference type="SMART" id="SM00316">
    <property type="entry name" value="S1"/>
    <property type="match status" value="6"/>
</dbReference>
<dbReference type="InterPro" id="IPR012340">
    <property type="entry name" value="NA-bd_OB-fold"/>
</dbReference>
<dbReference type="SUPFAM" id="SSF50249">
    <property type="entry name" value="Nucleic acid-binding proteins"/>
    <property type="match status" value="6"/>
</dbReference>
<dbReference type="NCBIfam" id="NF004952">
    <property type="entry name" value="PRK06299.1-2"/>
    <property type="match status" value="1"/>
</dbReference>
<evidence type="ECO:0000256" key="7">
    <source>
        <dbReference type="ARBA" id="ARBA00035293"/>
    </source>
</evidence>
<dbReference type="PROSITE" id="PS50126">
    <property type="entry name" value="S1"/>
    <property type="match status" value="6"/>
</dbReference>
<dbReference type="eggNOG" id="COG0539">
    <property type="taxonomic scope" value="Bacteria"/>
</dbReference>
<dbReference type="PRINTS" id="PR00681">
    <property type="entry name" value="RIBOSOMALS1"/>
</dbReference>
<keyword evidence="11" id="KW-1185">Reference proteome</keyword>
<evidence type="ECO:0000313" key="11">
    <source>
        <dbReference type="Proteomes" id="UP000008963"/>
    </source>
</evidence>
<keyword evidence="5" id="KW-0687">Ribonucleoprotein</keyword>
<keyword evidence="4 10" id="KW-0689">Ribosomal protein</keyword>
<proteinExistence type="inferred from homology"/>
<dbReference type="PATRIC" id="fig|862908.3.peg.564"/>
<accession>E1X525</accession>
<keyword evidence="3" id="KW-0694">RNA-binding</keyword>
<dbReference type="GO" id="GO:0003735">
    <property type="term" value="F:structural constituent of ribosome"/>
    <property type="evidence" value="ECO:0007669"/>
    <property type="project" value="InterPro"/>
</dbReference>
<reference evidence="11" key="1">
    <citation type="journal article" date="2013" name="ISME J.">
        <title>A small predatory core genome in the divergent marine Bacteriovorax marinus SJ and the terrestrial Bdellovibrio bacteriovorus.</title>
        <authorList>
            <person name="Crossman L.C."/>
            <person name="Chen H."/>
            <person name="Cerdeno-Tarraga A.M."/>
            <person name="Brooks K."/>
            <person name="Quail M.A."/>
            <person name="Pineiro S.A."/>
            <person name="Hobley L."/>
            <person name="Sockett R.E."/>
            <person name="Bentley S.D."/>
            <person name="Parkhill J."/>
            <person name="Williams H.N."/>
            <person name="Stine O.C."/>
        </authorList>
    </citation>
    <scope>NUCLEOTIDE SEQUENCE [LARGE SCALE GENOMIC DNA]</scope>
    <source>
        <strain evidence="11">ATCC BAA-682 / DSM 15412 / SJ</strain>
    </source>
</reference>
<dbReference type="EMBL" id="FQ312005">
    <property type="protein sequence ID" value="CBW25496.1"/>
    <property type="molecule type" value="Genomic_DNA"/>
</dbReference>
<dbReference type="Pfam" id="PF00575">
    <property type="entry name" value="S1"/>
    <property type="match status" value="6"/>
</dbReference>
<evidence type="ECO:0000256" key="5">
    <source>
        <dbReference type="ARBA" id="ARBA00023274"/>
    </source>
</evidence>
<feature type="domain" description="S1 motif" evidence="9">
    <location>
        <begin position="314"/>
        <end position="384"/>
    </location>
</feature>
<dbReference type="GO" id="GO:0003729">
    <property type="term" value="F:mRNA binding"/>
    <property type="evidence" value="ECO:0007669"/>
    <property type="project" value="TreeGrafter"/>
</dbReference>
<dbReference type="AlphaFoldDB" id="E1X525"/>
<feature type="domain" description="S1 motif" evidence="9">
    <location>
        <begin position="59"/>
        <end position="125"/>
    </location>
</feature>
<sequence>MGVSKPFSEPREVNMTTQELKQKWMEGFEVVFGEDVEAVETTEFSKLLDTTTTKNFQEGEVFMGNVVSIGADYVMIDIGYKQEGLVSVREFQNYDGSLKIKEGDEIEVYLDKLESSMGNLVLSKDKAEILKAWDKISEACEKGTPLEGTVIAKVKGGLSVDIGVKAFLPGSQIDLRPTRYLDKYIGKKMEFKVIKFNKKRGNIVLSRRAILQEERGKMRQEILDQIQEGMIVKGIVKNITDYGAFIDLGGIDGLLHITDMSWGRVKHPSNLLNMGDEIDVKILKFDSDKERVSLGLKQVQPNPWEKAKETYTAGTKVGGEIVSVKDYGVFIELDDGIEGLIHVSEMSWTGKIKNPAKHFNVGERIEAQVLDVDVENKRISLGLKQLQENPWEAIEAKYPVGTKVTGKVKSIVEFGMFIDLGEEVDALIHVSDLSWTKKNVNINEEYKEDTEVEAVVLSVDKENSKFCLGIKQLHEDPWKKIETRFPVGTVVEAEVVRVTDFGAFVELETGIEGLVHISELSEERVDKPEDVIKKGDVAKAMVISIDKDAKKIALSIKAAANAAANGSYSAATVKAATLADKFKGFSIDKDEE</sequence>
<gene>
    <name evidence="10" type="primary">rpsA</name>
    <name evidence="10" type="ordered locus">BMS_0587</name>
</gene>
<dbReference type="NCBIfam" id="TIGR00717">
    <property type="entry name" value="rpsA"/>
    <property type="match status" value="1"/>
</dbReference>
<feature type="domain" description="S1 motif" evidence="9">
    <location>
        <begin position="401"/>
        <end position="471"/>
    </location>
</feature>
<dbReference type="STRING" id="862908.BMS_0587"/>
<dbReference type="CDD" id="cd05688">
    <property type="entry name" value="S1_RPS1_repeat_ec3"/>
    <property type="match status" value="1"/>
</dbReference>
<dbReference type="Gene3D" id="2.40.50.140">
    <property type="entry name" value="Nucleic acid-binding proteins"/>
    <property type="match status" value="6"/>
</dbReference>
<feature type="domain" description="S1 motif" evidence="9">
    <location>
        <begin position="229"/>
        <end position="297"/>
    </location>
</feature>
<feature type="domain" description="S1 motif" evidence="9">
    <location>
        <begin position="143"/>
        <end position="208"/>
    </location>
</feature>
<comment type="function">
    <text evidence="6">Binds mRNA; thus facilitating recognition of the initiation point. It is needed to translate mRNA with a short Shine-Dalgarno (SD) purine-rich sequence.</text>
</comment>
<evidence type="ECO:0000259" key="9">
    <source>
        <dbReference type="PROSITE" id="PS50126"/>
    </source>
</evidence>
<dbReference type="InterPro" id="IPR050437">
    <property type="entry name" value="Ribos_protein_bS1-like"/>
</dbReference>
<evidence type="ECO:0000256" key="2">
    <source>
        <dbReference type="ARBA" id="ARBA00022737"/>
    </source>
</evidence>
<dbReference type="KEGG" id="bmx:BMS_0587"/>